<reference evidence="1 2" key="1">
    <citation type="submission" date="2015-04" db="EMBL/GenBank/DDBJ databases">
        <authorList>
            <person name="Syromyatnikov M.Y."/>
            <person name="Popov V.N."/>
        </authorList>
    </citation>
    <scope>NUCLEOTIDE SEQUENCE [LARGE SCALE GENOMIC DNA]</scope>
</reference>
<organism evidence="1 2">
    <name type="scientific">Clunio marinus</name>
    <dbReference type="NCBI Taxonomy" id="568069"/>
    <lineage>
        <taxon>Eukaryota</taxon>
        <taxon>Metazoa</taxon>
        <taxon>Ecdysozoa</taxon>
        <taxon>Arthropoda</taxon>
        <taxon>Hexapoda</taxon>
        <taxon>Insecta</taxon>
        <taxon>Pterygota</taxon>
        <taxon>Neoptera</taxon>
        <taxon>Endopterygota</taxon>
        <taxon>Diptera</taxon>
        <taxon>Nematocera</taxon>
        <taxon>Chironomoidea</taxon>
        <taxon>Chironomidae</taxon>
        <taxon>Clunio</taxon>
    </lineage>
</organism>
<gene>
    <name evidence="1" type="ORF">CLUMA_CG005594</name>
</gene>
<dbReference type="EMBL" id="CVRI01000021">
    <property type="protein sequence ID" value="CRK92014.1"/>
    <property type="molecule type" value="Genomic_DNA"/>
</dbReference>
<proteinExistence type="predicted"/>
<name>A0A1J1HZP5_9DIPT</name>
<accession>A0A1J1HZP5</accession>
<dbReference type="AlphaFoldDB" id="A0A1J1HZP5"/>
<evidence type="ECO:0000313" key="1">
    <source>
        <dbReference type="EMBL" id="CRK92014.1"/>
    </source>
</evidence>
<keyword evidence="2" id="KW-1185">Reference proteome</keyword>
<sequence>MSEMFSKSFCAAKIFKFQSHSAQSERVRNELSKHDKKVLESSRLIMGKSKHLPRKKSFSQQVTKVFQKLLQPNLTTKIFTTGYLKNYKTCNLPA</sequence>
<protein>
    <submittedName>
        <fullName evidence="1">CLUMA_CG005594, isoform A</fullName>
    </submittedName>
</protein>
<dbReference type="Proteomes" id="UP000183832">
    <property type="component" value="Unassembled WGS sequence"/>
</dbReference>
<evidence type="ECO:0000313" key="2">
    <source>
        <dbReference type="Proteomes" id="UP000183832"/>
    </source>
</evidence>